<keyword evidence="7" id="KW-0653">Protein transport</keyword>
<dbReference type="GO" id="GO:0005484">
    <property type="term" value="F:SNAP receptor activity"/>
    <property type="evidence" value="ECO:0007669"/>
    <property type="project" value="TreeGrafter"/>
</dbReference>
<evidence type="ECO:0000256" key="11">
    <source>
        <dbReference type="SAM" id="Phobius"/>
    </source>
</evidence>
<feature type="transmembrane region" description="Helical" evidence="11">
    <location>
        <begin position="242"/>
        <end position="263"/>
    </location>
</feature>
<keyword evidence="4 11" id="KW-0812">Transmembrane</keyword>
<dbReference type="EMBL" id="LT598452">
    <property type="protein sequence ID" value="SCU99338.1"/>
    <property type="molecule type" value="Genomic_DNA"/>
</dbReference>
<evidence type="ECO:0000256" key="3">
    <source>
        <dbReference type="ARBA" id="ARBA00022448"/>
    </source>
</evidence>
<dbReference type="GO" id="GO:0015031">
    <property type="term" value="P:protein transport"/>
    <property type="evidence" value="ECO:0007669"/>
    <property type="project" value="UniProtKB-KW"/>
</dbReference>
<comment type="subcellular location">
    <subcellularLocation>
        <location evidence="1">Endoplasmic reticulum membrane</location>
        <topology evidence="1">Single-pass type IV membrane protein</topology>
    </subcellularLocation>
</comment>
<evidence type="ECO:0000256" key="7">
    <source>
        <dbReference type="ARBA" id="ARBA00022927"/>
    </source>
</evidence>
<evidence type="ECO:0000256" key="4">
    <source>
        <dbReference type="ARBA" id="ARBA00022692"/>
    </source>
</evidence>
<dbReference type="GO" id="GO:0031201">
    <property type="term" value="C:SNARE complex"/>
    <property type="evidence" value="ECO:0007669"/>
    <property type="project" value="TreeGrafter"/>
</dbReference>
<feature type="region of interest" description="Disordered" evidence="10">
    <location>
        <begin position="111"/>
        <end position="145"/>
    </location>
</feature>
<evidence type="ECO:0000256" key="8">
    <source>
        <dbReference type="ARBA" id="ARBA00022989"/>
    </source>
</evidence>
<dbReference type="OrthoDB" id="4008582at2759"/>
<dbReference type="PANTHER" id="PTHR13050:SF7">
    <property type="entry name" value="VESICLE TRANSPORT PROTEIN USE1"/>
    <property type="match status" value="1"/>
</dbReference>
<evidence type="ECO:0000256" key="1">
    <source>
        <dbReference type="ARBA" id="ARBA00004163"/>
    </source>
</evidence>
<dbReference type="GO" id="GO:0005789">
    <property type="term" value="C:endoplasmic reticulum membrane"/>
    <property type="evidence" value="ECO:0007669"/>
    <property type="project" value="UniProtKB-SubCell"/>
</dbReference>
<evidence type="ECO:0000313" key="13">
    <source>
        <dbReference type="Proteomes" id="UP000189911"/>
    </source>
</evidence>
<feature type="compositionally biased region" description="Polar residues" evidence="10">
    <location>
        <begin position="124"/>
        <end position="136"/>
    </location>
</feature>
<dbReference type="InterPro" id="IPR019150">
    <property type="entry name" value="Vesicle_transport_protein_Use1"/>
</dbReference>
<sequence length="269" mass="30115">MTSCTNNFSHIRQALEPCVSEGFNSDEDPILRNVLSTKLLANLNILRKMAVESELGLRTERPSDLNSYRNNFNELECTALMVRCVSTNAIKEQYAQQTELSRRKRLSVDFDSEKIPEELEKSDNSLQSSTVGSSSCPDDDESLGDLRNRLLGNKLENHESGAGLNTSMEKQMQVQDNLQEELINDMSQLVSGLRMGAEAFQTALNEDSTILKATELGLQATSRSLTNLGGKLKKYHNSKVGLLFYLGCILFMFLSLIVTYLVIKIFPKM</sequence>
<reference evidence="13" key="1">
    <citation type="submission" date="2016-03" db="EMBL/GenBank/DDBJ databases">
        <authorList>
            <person name="Devillers Hugo."/>
        </authorList>
    </citation>
    <scope>NUCLEOTIDE SEQUENCE [LARGE SCALE GENOMIC DNA]</scope>
</reference>
<name>A0A1G4K688_9SACH</name>
<protein>
    <submittedName>
        <fullName evidence="12">LANO_0F01508g1_1</fullName>
    </submittedName>
</protein>
<dbReference type="CDD" id="cd15860">
    <property type="entry name" value="SNARE_USE1"/>
    <property type="match status" value="1"/>
</dbReference>
<evidence type="ECO:0000256" key="6">
    <source>
        <dbReference type="ARBA" id="ARBA00022892"/>
    </source>
</evidence>
<dbReference type="GO" id="GO:0006890">
    <property type="term" value="P:retrograde vesicle-mediated transport, Golgi to endoplasmic reticulum"/>
    <property type="evidence" value="ECO:0007669"/>
    <property type="project" value="TreeGrafter"/>
</dbReference>
<keyword evidence="6" id="KW-0931">ER-Golgi transport</keyword>
<evidence type="ECO:0000256" key="2">
    <source>
        <dbReference type="ARBA" id="ARBA00007891"/>
    </source>
</evidence>
<dbReference type="PANTHER" id="PTHR13050">
    <property type="entry name" value="USE1-LIKE PROTEIN"/>
    <property type="match status" value="1"/>
</dbReference>
<feature type="compositionally biased region" description="Basic and acidic residues" evidence="10">
    <location>
        <begin position="111"/>
        <end position="123"/>
    </location>
</feature>
<gene>
    <name evidence="12" type="ORF">LANO_0F01508G</name>
</gene>
<keyword evidence="3" id="KW-0813">Transport</keyword>
<comment type="similarity">
    <text evidence="2">Belongs to the USE1 family.</text>
</comment>
<dbReference type="Proteomes" id="UP000189911">
    <property type="component" value="Chromosome F"/>
</dbReference>
<accession>A0A1G4K688</accession>
<proteinExistence type="inferred from homology"/>
<evidence type="ECO:0000256" key="10">
    <source>
        <dbReference type="SAM" id="MobiDB-lite"/>
    </source>
</evidence>
<keyword evidence="5" id="KW-0256">Endoplasmic reticulum</keyword>
<dbReference type="Pfam" id="PF09753">
    <property type="entry name" value="Use1"/>
    <property type="match status" value="1"/>
</dbReference>
<evidence type="ECO:0000256" key="9">
    <source>
        <dbReference type="ARBA" id="ARBA00023136"/>
    </source>
</evidence>
<organism evidence="12 13">
    <name type="scientific">Lachancea nothofagi CBS 11611</name>
    <dbReference type="NCBI Taxonomy" id="1266666"/>
    <lineage>
        <taxon>Eukaryota</taxon>
        <taxon>Fungi</taxon>
        <taxon>Dikarya</taxon>
        <taxon>Ascomycota</taxon>
        <taxon>Saccharomycotina</taxon>
        <taxon>Saccharomycetes</taxon>
        <taxon>Saccharomycetales</taxon>
        <taxon>Saccharomycetaceae</taxon>
        <taxon>Lachancea</taxon>
    </lineage>
</organism>
<evidence type="ECO:0000256" key="5">
    <source>
        <dbReference type="ARBA" id="ARBA00022824"/>
    </source>
</evidence>
<keyword evidence="13" id="KW-1185">Reference proteome</keyword>
<keyword evidence="8 11" id="KW-1133">Transmembrane helix</keyword>
<evidence type="ECO:0000313" key="12">
    <source>
        <dbReference type="EMBL" id="SCU99338.1"/>
    </source>
</evidence>
<dbReference type="AlphaFoldDB" id="A0A1G4K688"/>
<keyword evidence="9 11" id="KW-0472">Membrane</keyword>